<protein>
    <recommendedName>
        <fullName evidence="1">Nudix hydrolase domain-containing protein</fullName>
    </recommendedName>
</protein>
<dbReference type="CDD" id="cd03676">
    <property type="entry name" value="NUDIX_Tnr3_like"/>
    <property type="match status" value="1"/>
</dbReference>
<gene>
    <name evidence="2" type="ORF">PMKS-002318</name>
</gene>
<organism evidence="2 3">
    <name type="scientific">Pichia membranifaciens</name>
    <dbReference type="NCBI Taxonomy" id="4926"/>
    <lineage>
        <taxon>Eukaryota</taxon>
        <taxon>Fungi</taxon>
        <taxon>Dikarya</taxon>
        <taxon>Ascomycota</taxon>
        <taxon>Saccharomycotina</taxon>
        <taxon>Pichiomycetes</taxon>
        <taxon>Pichiales</taxon>
        <taxon>Pichiaceae</taxon>
        <taxon>Pichia</taxon>
    </lineage>
</organism>
<evidence type="ECO:0000259" key="1">
    <source>
        <dbReference type="PROSITE" id="PS51462"/>
    </source>
</evidence>
<dbReference type="PANTHER" id="PTHR13622:SF8">
    <property type="entry name" value="THIAMIN PYROPHOSPHOKINASE 1"/>
    <property type="match status" value="1"/>
</dbReference>
<dbReference type="EMBL" id="BDGI01000089">
    <property type="protein sequence ID" value="GAV28841.1"/>
    <property type="molecule type" value="Genomic_DNA"/>
</dbReference>
<evidence type="ECO:0000313" key="3">
    <source>
        <dbReference type="Proteomes" id="UP000186136"/>
    </source>
</evidence>
<proteinExistence type="predicted"/>
<dbReference type="GO" id="GO:0044715">
    <property type="term" value="F:8-oxo-dGDP phosphatase activity"/>
    <property type="evidence" value="ECO:0007669"/>
    <property type="project" value="UniProtKB-ARBA"/>
</dbReference>
<keyword evidence="3" id="KW-1185">Reference proteome</keyword>
<dbReference type="PANTHER" id="PTHR13622">
    <property type="entry name" value="THIAMIN PYROPHOSPHOKINASE"/>
    <property type="match status" value="1"/>
</dbReference>
<dbReference type="InterPro" id="IPR000086">
    <property type="entry name" value="NUDIX_hydrolase_dom"/>
</dbReference>
<dbReference type="SUPFAM" id="SSF55811">
    <property type="entry name" value="Nudix"/>
    <property type="match status" value="1"/>
</dbReference>
<dbReference type="Proteomes" id="UP000186136">
    <property type="component" value="Unassembled WGS sequence"/>
</dbReference>
<dbReference type="InterPro" id="IPR015797">
    <property type="entry name" value="NUDIX_hydrolase-like_dom_sf"/>
</dbReference>
<name>A0A1Q2YH82_9ASCO</name>
<dbReference type="AlphaFoldDB" id="A0A1Q2YH82"/>
<dbReference type="OrthoDB" id="10261522at2759"/>
<comment type="caution">
    <text evidence="2">The sequence shown here is derived from an EMBL/GenBank/DDBJ whole genome shotgun (WGS) entry which is preliminary data.</text>
</comment>
<reference evidence="2 3" key="1">
    <citation type="submission" date="2016-08" db="EMBL/GenBank/DDBJ databases">
        <title>Whole genome shotgun sequence of Pichia membranifaciens KS47-1.</title>
        <authorList>
            <person name="Konishi M."/>
            <person name="Ishida M."/>
            <person name="Arakawa T."/>
            <person name="Kato Y."/>
            <person name="Horiuchi J."/>
        </authorList>
    </citation>
    <scope>NUCLEOTIDE SEQUENCE [LARGE SCALE GENOMIC DNA]</scope>
    <source>
        <strain evidence="2 3">KS47-1</strain>
    </source>
</reference>
<dbReference type="Gene3D" id="3.90.79.10">
    <property type="entry name" value="Nucleoside Triphosphate Pyrophosphohydrolase"/>
    <property type="match status" value="1"/>
</dbReference>
<dbReference type="FunFam" id="3.90.79.10:FF:000019">
    <property type="entry name" value="Thiamin pyrophosphokinase, putative"/>
    <property type="match status" value="1"/>
</dbReference>
<sequence length="317" mass="36708">MQSCLELIKKVDVVPYPHETGYTEFRQSVYSLISHDGFFQLGYMLLPVVNALEAYPQFFEISALNNTIRFHPSLDTIEAREQALEIIGNTWRSATLFETLYGWRNEKYTIFSQDRKPYFHLERAMCPLFGVVMYGVHINGYMKLPNGEYRLWVPRRAADKPTYPGMLDNTVAGGLGYPYGPLETCFKECYEEAGLRKEYVSKKLSSCGVVSYLYQVKPGDYFSEAGLIQPEVEYVYDLEMDPDVIPHPVDHESEDFKLMSIPEIEERLLLGEFKGNCAAIIVDFMIRHSIITPEEEQDFIEITNRLHRFLPFPLRTL</sequence>
<evidence type="ECO:0000313" key="2">
    <source>
        <dbReference type="EMBL" id="GAV28841.1"/>
    </source>
</evidence>
<accession>A0A1Q2YH82</accession>
<feature type="domain" description="Nudix hydrolase" evidence="1">
    <location>
        <begin position="133"/>
        <end position="283"/>
    </location>
</feature>
<dbReference type="InterPro" id="IPR031804">
    <property type="entry name" value="DUF4743"/>
</dbReference>
<dbReference type="PROSITE" id="PS51462">
    <property type="entry name" value="NUDIX"/>
    <property type="match status" value="1"/>
</dbReference>
<dbReference type="Pfam" id="PF15916">
    <property type="entry name" value="DUF4743"/>
    <property type="match status" value="1"/>
</dbReference>